<evidence type="ECO:0000313" key="3">
    <source>
        <dbReference type="Proteomes" id="UP000335636"/>
    </source>
</evidence>
<evidence type="ECO:0000313" key="2">
    <source>
        <dbReference type="EMBL" id="VTJ90045.1"/>
    </source>
</evidence>
<feature type="region of interest" description="Disordered" evidence="1">
    <location>
        <begin position="26"/>
        <end position="51"/>
    </location>
</feature>
<accession>A0A5E4D7A4</accession>
<sequence>MRMAVGSVKMQPPCENPALAAAVAAADSALRRSPSAREPEREQPLASLRPRLKDLPALLRSGLTLRR</sequence>
<proteinExistence type="predicted"/>
<protein>
    <submittedName>
        <fullName evidence="2">Uncharacterized protein</fullName>
    </submittedName>
</protein>
<feature type="non-terminal residue" evidence="2">
    <location>
        <position position="67"/>
    </location>
</feature>
<organism evidence="2 3">
    <name type="scientific">Marmota monax</name>
    <name type="common">Woodchuck</name>
    <dbReference type="NCBI Taxonomy" id="9995"/>
    <lineage>
        <taxon>Eukaryota</taxon>
        <taxon>Metazoa</taxon>
        <taxon>Chordata</taxon>
        <taxon>Craniata</taxon>
        <taxon>Vertebrata</taxon>
        <taxon>Euteleostomi</taxon>
        <taxon>Mammalia</taxon>
        <taxon>Eutheria</taxon>
        <taxon>Euarchontoglires</taxon>
        <taxon>Glires</taxon>
        <taxon>Rodentia</taxon>
        <taxon>Sciuromorpha</taxon>
        <taxon>Sciuridae</taxon>
        <taxon>Xerinae</taxon>
        <taxon>Marmotini</taxon>
        <taxon>Marmota</taxon>
    </lineage>
</organism>
<dbReference type="Proteomes" id="UP000335636">
    <property type="component" value="Unassembled WGS sequence"/>
</dbReference>
<evidence type="ECO:0000256" key="1">
    <source>
        <dbReference type="SAM" id="MobiDB-lite"/>
    </source>
</evidence>
<name>A0A5E4D7A4_MARMO</name>
<reference evidence="2" key="1">
    <citation type="submission" date="2019-04" db="EMBL/GenBank/DDBJ databases">
        <authorList>
            <person name="Alioto T."/>
            <person name="Alioto T."/>
        </authorList>
    </citation>
    <scope>NUCLEOTIDE SEQUENCE [LARGE SCALE GENOMIC DNA]</scope>
</reference>
<gene>
    <name evidence="2" type="ORF">MONAX_5E021815</name>
</gene>
<comment type="caution">
    <text evidence="2">The sequence shown here is derived from an EMBL/GenBank/DDBJ whole genome shotgun (WGS) entry which is preliminary data.</text>
</comment>
<dbReference type="AlphaFoldDB" id="A0A5E4D7A4"/>
<keyword evidence="3" id="KW-1185">Reference proteome</keyword>
<dbReference type="EMBL" id="CABDUW010004064">
    <property type="protein sequence ID" value="VTJ90045.1"/>
    <property type="molecule type" value="Genomic_DNA"/>
</dbReference>